<evidence type="ECO:0008006" key="3">
    <source>
        <dbReference type="Google" id="ProtNLM"/>
    </source>
</evidence>
<dbReference type="OrthoDB" id="7443339at2"/>
<dbReference type="Gene3D" id="3.40.50.1110">
    <property type="entry name" value="SGNH hydrolase"/>
    <property type="match status" value="1"/>
</dbReference>
<evidence type="ECO:0000313" key="1">
    <source>
        <dbReference type="EMBL" id="SER78016.1"/>
    </source>
</evidence>
<accession>A0A1H9RYZ3</accession>
<dbReference type="AlphaFoldDB" id="A0A1H9RYZ3"/>
<name>A0A1H9RYZ3_BUTFI</name>
<protein>
    <recommendedName>
        <fullName evidence="3">SGNH/GDSL hydrolase family protein</fullName>
    </recommendedName>
</protein>
<dbReference type="SUPFAM" id="SSF52266">
    <property type="entry name" value="SGNH hydrolase"/>
    <property type="match status" value="1"/>
</dbReference>
<organism evidence="1 2">
    <name type="scientific">Butyrivibrio fibrisolvens</name>
    <dbReference type="NCBI Taxonomy" id="831"/>
    <lineage>
        <taxon>Bacteria</taxon>
        <taxon>Bacillati</taxon>
        <taxon>Bacillota</taxon>
        <taxon>Clostridia</taxon>
        <taxon>Lachnospirales</taxon>
        <taxon>Lachnospiraceae</taxon>
        <taxon>Butyrivibrio</taxon>
    </lineage>
</organism>
<sequence>MRILFIGNSHTYMNDMPQLVSEMIENATGEKCEVVMLAYSARSLKWHMGEEYFSERFNILHGKYDYCIIQEQAHPMTDEADTIAYAARIIELCKKANTVPVIFETWAEKVKPENQAEMNRRYQSLAKDQGALLAPIGEVWSSAMKELQDSLGADLYYRDGEHASAIGDFLVSMVLTKLITGRLPSEDFLKAYDFTIPDQNWFPVKEDIHDEITSISKDVATVIRKHVSAHAALPFVTKNYL</sequence>
<proteinExistence type="predicted"/>
<reference evidence="1 2" key="1">
    <citation type="submission" date="2016-10" db="EMBL/GenBank/DDBJ databases">
        <authorList>
            <person name="de Groot N.N."/>
        </authorList>
    </citation>
    <scope>NUCLEOTIDE SEQUENCE [LARGE SCALE GENOMIC DNA]</scope>
    <source>
        <strain evidence="1 2">AR40</strain>
    </source>
</reference>
<dbReference type="Proteomes" id="UP000182584">
    <property type="component" value="Unassembled WGS sequence"/>
</dbReference>
<gene>
    <name evidence="1" type="ORF">SAMN04487884_11110</name>
</gene>
<dbReference type="EMBL" id="FOGJ01000011">
    <property type="protein sequence ID" value="SER78016.1"/>
    <property type="molecule type" value="Genomic_DNA"/>
</dbReference>
<dbReference type="RefSeq" id="WP_074755937.1">
    <property type="nucleotide sequence ID" value="NZ_FOGJ01000011.1"/>
</dbReference>
<dbReference type="InterPro" id="IPR036514">
    <property type="entry name" value="SGNH_hydro_sf"/>
</dbReference>
<evidence type="ECO:0000313" key="2">
    <source>
        <dbReference type="Proteomes" id="UP000182584"/>
    </source>
</evidence>